<name>A0A494TMY9_SPHPE</name>
<organism evidence="3 4">
    <name type="scientific">Sphingomonas paeninsulae</name>
    <dbReference type="NCBI Taxonomy" id="2319844"/>
    <lineage>
        <taxon>Bacteria</taxon>
        <taxon>Pseudomonadati</taxon>
        <taxon>Pseudomonadota</taxon>
        <taxon>Alphaproteobacteria</taxon>
        <taxon>Sphingomonadales</taxon>
        <taxon>Sphingomonadaceae</taxon>
        <taxon>Sphingomonas</taxon>
    </lineage>
</organism>
<accession>A0A494TMY9</accession>
<keyword evidence="4" id="KW-1185">Reference proteome</keyword>
<proteinExistence type="predicted"/>
<dbReference type="InterPro" id="IPR018247">
    <property type="entry name" value="EF_Hand_1_Ca_BS"/>
</dbReference>
<feature type="domain" description="EF-hand" evidence="2">
    <location>
        <begin position="65"/>
        <end position="100"/>
    </location>
</feature>
<dbReference type="InterPro" id="IPR011992">
    <property type="entry name" value="EF-hand-dom_pair"/>
</dbReference>
<dbReference type="OrthoDB" id="7365540at2"/>
<feature type="compositionally biased region" description="Gly residues" evidence="1">
    <location>
        <begin position="119"/>
        <end position="152"/>
    </location>
</feature>
<evidence type="ECO:0000259" key="2">
    <source>
        <dbReference type="PROSITE" id="PS50222"/>
    </source>
</evidence>
<feature type="region of interest" description="Disordered" evidence="1">
    <location>
        <begin position="1"/>
        <end position="40"/>
    </location>
</feature>
<dbReference type="AlphaFoldDB" id="A0A494TMY9"/>
<gene>
    <name evidence="3" type="ORF">D3Y57_13745</name>
</gene>
<dbReference type="PROSITE" id="PS00018">
    <property type="entry name" value="EF_HAND_1"/>
    <property type="match status" value="2"/>
</dbReference>
<protein>
    <submittedName>
        <fullName evidence="3">EF-hand domain-containing protein</fullName>
    </submittedName>
</protein>
<feature type="region of interest" description="Disordered" evidence="1">
    <location>
        <begin position="103"/>
        <end position="173"/>
    </location>
</feature>
<dbReference type="Pfam" id="PF13202">
    <property type="entry name" value="EF-hand_5"/>
    <property type="match status" value="2"/>
</dbReference>
<evidence type="ECO:0000256" key="1">
    <source>
        <dbReference type="SAM" id="MobiDB-lite"/>
    </source>
</evidence>
<dbReference type="Proteomes" id="UP000276254">
    <property type="component" value="Chromosome"/>
</dbReference>
<evidence type="ECO:0000313" key="3">
    <source>
        <dbReference type="EMBL" id="AYJ86818.1"/>
    </source>
</evidence>
<dbReference type="InterPro" id="IPR002048">
    <property type="entry name" value="EF_hand_dom"/>
</dbReference>
<evidence type="ECO:0000313" key="4">
    <source>
        <dbReference type="Proteomes" id="UP000276254"/>
    </source>
</evidence>
<dbReference type="SUPFAM" id="SSF47473">
    <property type="entry name" value="EF-hand"/>
    <property type="match status" value="1"/>
</dbReference>
<sequence>MPAPQQGLPGSGPGPQHGPDGPRRSVLFISPAGEPFRAAPGDPYPVAAWFAQADTNHDGHLTIDEMRNDAARFFATLDVDHDGEIDPDEVTRYETQIVPEIQSGESFGGAPGSAQGSASGHGHGGGHHGGGMGRGGGSGAGGGGMGGGGRTGGADSDEDASSSTSRPQATEGMGGAARYSLLAQHEPVTSADTDMNRIITLAEFRAAAERHFHMLESAAPNTDKGYLTLADLPKTPAQQMGTRRAAHSNRKH</sequence>
<dbReference type="GO" id="GO:0005509">
    <property type="term" value="F:calcium ion binding"/>
    <property type="evidence" value="ECO:0007669"/>
    <property type="project" value="InterPro"/>
</dbReference>
<reference evidence="3 4" key="1">
    <citation type="submission" date="2018-09" db="EMBL/GenBank/DDBJ databases">
        <title>Sphingomonas peninsula sp. nov., isolated from fildes peninsula, Antarctic soil.</title>
        <authorList>
            <person name="Yingchao G."/>
        </authorList>
    </citation>
    <scope>NUCLEOTIDE SEQUENCE [LARGE SCALE GENOMIC DNA]</scope>
    <source>
        <strain evidence="3 4">YZ-8</strain>
    </source>
</reference>
<dbReference type="Gene3D" id="1.10.238.10">
    <property type="entry name" value="EF-hand"/>
    <property type="match status" value="1"/>
</dbReference>
<dbReference type="EMBL" id="CP032829">
    <property type="protein sequence ID" value="AYJ86818.1"/>
    <property type="molecule type" value="Genomic_DNA"/>
</dbReference>
<dbReference type="KEGG" id="spha:D3Y57_13745"/>
<dbReference type="PROSITE" id="PS50222">
    <property type="entry name" value="EF_HAND_2"/>
    <property type="match status" value="1"/>
</dbReference>